<dbReference type="InterPro" id="IPR021109">
    <property type="entry name" value="Peptidase_aspartic_dom_sf"/>
</dbReference>
<dbReference type="Gene3D" id="2.40.70.10">
    <property type="entry name" value="Acid Proteases"/>
    <property type="match status" value="1"/>
</dbReference>
<accession>A0A6A3CQG6</accession>
<dbReference type="EMBL" id="VEPZ02000230">
    <property type="protein sequence ID" value="KAE8729379.1"/>
    <property type="molecule type" value="Genomic_DNA"/>
</dbReference>
<dbReference type="CDD" id="cd00303">
    <property type="entry name" value="retropepsin_like"/>
    <property type="match status" value="1"/>
</dbReference>
<feature type="region of interest" description="Disordered" evidence="1">
    <location>
        <begin position="243"/>
        <end position="286"/>
    </location>
</feature>
<feature type="compositionally biased region" description="Polar residues" evidence="1">
    <location>
        <begin position="249"/>
        <end position="258"/>
    </location>
</feature>
<gene>
    <name evidence="3" type="ORF">F3Y22_tig00003721pilonHSYRG00452</name>
</gene>
<proteinExistence type="predicted"/>
<feature type="domain" description="Reverse transcriptase Ty1/copia-type" evidence="2">
    <location>
        <begin position="66"/>
        <end position="172"/>
    </location>
</feature>
<reference evidence="3" key="1">
    <citation type="submission" date="2019-09" db="EMBL/GenBank/DDBJ databases">
        <title>Draft genome information of white flower Hibiscus syriacus.</title>
        <authorList>
            <person name="Kim Y.-M."/>
        </authorList>
    </citation>
    <scope>NUCLEOTIDE SEQUENCE [LARGE SCALE GENOMIC DNA]</scope>
    <source>
        <strain evidence="3">YM2019G1</strain>
    </source>
</reference>
<evidence type="ECO:0000256" key="1">
    <source>
        <dbReference type="SAM" id="MobiDB-lite"/>
    </source>
</evidence>
<dbReference type="AlphaFoldDB" id="A0A6A3CQG6"/>
<dbReference type="PANTHER" id="PTHR35046">
    <property type="entry name" value="ZINC KNUCKLE (CCHC-TYPE) FAMILY PROTEIN"/>
    <property type="match status" value="1"/>
</dbReference>
<keyword evidence="4" id="KW-1185">Reference proteome</keyword>
<dbReference type="InterPro" id="IPR013103">
    <property type="entry name" value="RVT_2"/>
</dbReference>
<name>A0A6A3CQG6_HIBSY</name>
<evidence type="ECO:0000259" key="2">
    <source>
        <dbReference type="Pfam" id="PF07727"/>
    </source>
</evidence>
<dbReference type="Proteomes" id="UP000436088">
    <property type="component" value="Unassembled WGS sequence"/>
</dbReference>
<evidence type="ECO:0000313" key="4">
    <source>
        <dbReference type="Proteomes" id="UP000436088"/>
    </source>
</evidence>
<organism evidence="3 4">
    <name type="scientific">Hibiscus syriacus</name>
    <name type="common">Rose of Sharon</name>
    <dbReference type="NCBI Taxonomy" id="106335"/>
    <lineage>
        <taxon>Eukaryota</taxon>
        <taxon>Viridiplantae</taxon>
        <taxon>Streptophyta</taxon>
        <taxon>Embryophyta</taxon>
        <taxon>Tracheophyta</taxon>
        <taxon>Spermatophyta</taxon>
        <taxon>Magnoliopsida</taxon>
        <taxon>eudicotyledons</taxon>
        <taxon>Gunneridae</taxon>
        <taxon>Pentapetalae</taxon>
        <taxon>rosids</taxon>
        <taxon>malvids</taxon>
        <taxon>Malvales</taxon>
        <taxon>Malvaceae</taxon>
        <taxon>Malvoideae</taxon>
        <taxon>Hibiscus</taxon>
    </lineage>
</organism>
<sequence>MIMFFPAIHILFRSCIGYKWVFIIKYKATGEVERFKARLVAKGYNQRAGVDFLKTFSLVAKITTVLLEEVYMQLPEGFYSQGENMVCRLQKSLYGLKQASRQWSKKLIEALILVGFVQSKFDYLLFTKKLGSRMVIVVVYVDDLLVPRNDVLRSKNQRKYALELNQDLDYFSIQGVAFGVSPRSGNNKVANFSIIEKAWRFLAGLNPEIANTLELYHYIEMDEMVQMAMKIERQLKRRHTTRNIAPASSEWSPNNIKNPTPPLVKEQAESSKNQQANKDFNRGKQTTERSRDIRCFKYLGRGHVSTQCPNRNTMLLLGNGEIESESEEEQEAPIEVNEEITLADPVKQGEALVIRRSLNLQVAEDNAQQENIFHTRCHVNEKVCFVIIDGGSCTNVASTIMVEKLGLKTMKHPNPYKLQWLNERGELNVSKQVIIPFSIGKYKDKVMCDVIPMHASHLLLGRPWQYNKRTIHDCFTNQYSFSHKGKKIILTPLTPKQVQNDQAKMKQSVEAIRKERQQPWRKLIQEKMLIPQSACFENAY</sequence>
<protein>
    <recommendedName>
        <fullName evidence="2">Reverse transcriptase Ty1/copia-type domain-containing protein</fullName>
    </recommendedName>
</protein>
<evidence type="ECO:0000313" key="3">
    <source>
        <dbReference type="EMBL" id="KAE8729379.1"/>
    </source>
</evidence>
<dbReference type="PANTHER" id="PTHR35046:SF9">
    <property type="entry name" value="RNA-DIRECTED DNA POLYMERASE"/>
    <property type="match status" value="1"/>
</dbReference>
<dbReference type="Pfam" id="PF07727">
    <property type="entry name" value="RVT_2"/>
    <property type="match status" value="1"/>
</dbReference>
<comment type="caution">
    <text evidence="3">The sequence shown here is derived from an EMBL/GenBank/DDBJ whole genome shotgun (WGS) entry which is preliminary data.</text>
</comment>